<keyword evidence="4 6" id="KW-1133">Transmembrane helix</keyword>
<feature type="transmembrane region" description="Helical" evidence="6">
    <location>
        <begin position="168"/>
        <end position="194"/>
    </location>
</feature>
<dbReference type="SUPFAM" id="SSF161098">
    <property type="entry name" value="MetI-like"/>
    <property type="match status" value="1"/>
</dbReference>
<dbReference type="EMBL" id="CP047156">
    <property type="protein sequence ID" value="QHC02195.1"/>
    <property type="molecule type" value="Genomic_DNA"/>
</dbReference>
<dbReference type="GO" id="GO:0005886">
    <property type="term" value="C:plasma membrane"/>
    <property type="evidence" value="ECO:0007669"/>
    <property type="project" value="UniProtKB-SubCell"/>
</dbReference>
<accession>A0A7L4YSI3</accession>
<dbReference type="KEGG" id="eke:EK0264_00415"/>
<dbReference type="AlphaFoldDB" id="A0A7L4YSI3"/>
<comment type="similarity">
    <text evidence="6">Belongs to the binding-protein-dependent transport system permease family.</text>
</comment>
<evidence type="ECO:0000256" key="5">
    <source>
        <dbReference type="ARBA" id="ARBA00023136"/>
    </source>
</evidence>
<evidence type="ECO:0000313" key="9">
    <source>
        <dbReference type="Proteomes" id="UP000463857"/>
    </source>
</evidence>
<name>A0A7L4YSI3_9ACTN</name>
<evidence type="ECO:0000256" key="4">
    <source>
        <dbReference type="ARBA" id="ARBA00022989"/>
    </source>
</evidence>
<dbReference type="CDD" id="cd06261">
    <property type="entry name" value="TM_PBP2"/>
    <property type="match status" value="1"/>
</dbReference>
<dbReference type="Pfam" id="PF00528">
    <property type="entry name" value="BPD_transp_1"/>
    <property type="match status" value="1"/>
</dbReference>
<gene>
    <name evidence="8" type="ORF">EK0264_00415</name>
</gene>
<keyword evidence="9" id="KW-1185">Reference proteome</keyword>
<evidence type="ECO:0000259" key="7">
    <source>
        <dbReference type="PROSITE" id="PS50928"/>
    </source>
</evidence>
<evidence type="ECO:0000313" key="8">
    <source>
        <dbReference type="EMBL" id="QHC02195.1"/>
    </source>
</evidence>
<evidence type="ECO:0000256" key="2">
    <source>
        <dbReference type="ARBA" id="ARBA00022448"/>
    </source>
</evidence>
<feature type="transmembrane region" description="Helical" evidence="6">
    <location>
        <begin position="12"/>
        <end position="33"/>
    </location>
</feature>
<dbReference type="Gene3D" id="1.10.3720.10">
    <property type="entry name" value="MetI-like"/>
    <property type="match status" value="1"/>
</dbReference>
<dbReference type="Proteomes" id="UP000463857">
    <property type="component" value="Chromosome"/>
</dbReference>
<proteinExistence type="inferred from homology"/>
<keyword evidence="3 6" id="KW-0812">Transmembrane</keyword>
<feature type="transmembrane region" description="Helical" evidence="6">
    <location>
        <begin position="88"/>
        <end position="109"/>
    </location>
</feature>
<dbReference type="OrthoDB" id="9801163at2"/>
<protein>
    <submittedName>
        <fullName evidence="8">ABC transporter permease subunit</fullName>
    </submittedName>
</protein>
<feature type="transmembrane region" description="Helical" evidence="6">
    <location>
        <begin position="115"/>
        <end position="134"/>
    </location>
</feature>
<dbReference type="InterPro" id="IPR035906">
    <property type="entry name" value="MetI-like_sf"/>
</dbReference>
<evidence type="ECO:0000256" key="6">
    <source>
        <dbReference type="RuleBase" id="RU363032"/>
    </source>
</evidence>
<organism evidence="8 9">
    <name type="scientific">Epidermidibacterium keratini</name>
    <dbReference type="NCBI Taxonomy" id="1891644"/>
    <lineage>
        <taxon>Bacteria</taxon>
        <taxon>Bacillati</taxon>
        <taxon>Actinomycetota</taxon>
        <taxon>Actinomycetes</taxon>
        <taxon>Sporichthyales</taxon>
        <taxon>Sporichthyaceae</taxon>
        <taxon>Epidermidibacterium</taxon>
    </lineage>
</organism>
<dbReference type="PANTHER" id="PTHR30177">
    <property type="entry name" value="GLYCINE BETAINE/L-PROLINE TRANSPORT SYSTEM PERMEASE PROTEIN PROW"/>
    <property type="match status" value="1"/>
</dbReference>
<dbReference type="GO" id="GO:0031460">
    <property type="term" value="P:glycine betaine transport"/>
    <property type="evidence" value="ECO:0007669"/>
    <property type="project" value="TreeGrafter"/>
</dbReference>
<dbReference type="GO" id="GO:0055085">
    <property type="term" value="P:transmembrane transport"/>
    <property type="evidence" value="ECO:0007669"/>
    <property type="project" value="InterPro"/>
</dbReference>
<feature type="transmembrane region" description="Helical" evidence="6">
    <location>
        <begin position="53"/>
        <end position="76"/>
    </location>
</feature>
<evidence type="ECO:0000256" key="3">
    <source>
        <dbReference type="ARBA" id="ARBA00022692"/>
    </source>
</evidence>
<dbReference type="PROSITE" id="PS50928">
    <property type="entry name" value="ABC_TM1"/>
    <property type="match status" value="1"/>
</dbReference>
<evidence type="ECO:0000256" key="1">
    <source>
        <dbReference type="ARBA" id="ARBA00004141"/>
    </source>
</evidence>
<comment type="subcellular location">
    <subcellularLocation>
        <location evidence="6">Cell membrane</location>
        <topology evidence="6">Multi-pass membrane protein</topology>
    </subcellularLocation>
    <subcellularLocation>
        <location evidence="1">Membrane</location>
        <topology evidence="1">Multi-pass membrane protein</topology>
    </subcellularLocation>
</comment>
<keyword evidence="2 6" id="KW-0813">Transport</keyword>
<feature type="transmembrane region" description="Helical" evidence="6">
    <location>
        <begin position="214"/>
        <end position="235"/>
    </location>
</feature>
<reference evidence="8 9" key="1">
    <citation type="journal article" date="2018" name="Int. J. Syst. Evol. Microbiol.">
        <title>Epidermidibacterium keratini gen. nov., sp. nov., a member of the family Sporichthyaceae, isolated from keratin epidermis.</title>
        <authorList>
            <person name="Lee D.G."/>
            <person name="Trujillo M.E."/>
            <person name="Kang S."/>
            <person name="Nam J.J."/>
            <person name="Kim Y.J."/>
        </authorList>
    </citation>
    <scope>NUCLEOTIDE SEQUENCE [LARGE SCALE GENOMIC DNA]</scope>
    <source>
        <strain evidence="8 9">EPI-7</strain>
    </source>
</reference>
<dbReference type="InParanoid" id="A0A7L4YSI3"/>
<keyword evidence="5 6" id="KW-0472">Membrane</keyword>
<dbReference type="PANTHER" id="PTHR30177:SF4">
    <property type="entry name" value="OSMOPROTECTANT IMPORT PERMEASE PROTEIN OSMW"/>
    <property type="match status" value="1"/>
</dbReference>
<dbReference type="InterPro" id="IPR000515">
    <property type="entry name" value="MetI-like"/>
</dbReference>
<dbReference type="InterPro" id="IPR051204">
    <property type="entry name" value="ABC_transp_perm/SBD"/>
</dbReference>
<feature type="domain" description="ABC transmembrane type-1" evidence="7">
    <location>
        <begin position="53"/>
        <end position="235"/>
    </location>
</feature>
<sequence length="247" mass="25840">MSSPVVGRSLWSYLTMPLILAAVVIALVIAISTSDLDTIEERSLNLPTLLGATWRHVLLSVVSTIFVLLIAIPLGIMLTRSWTRSFRGLLLTVANIGQAIPTIGLIALMAVAFNYIGFTAAVIALVACAVLPVLRNTMVGIEHVDENVLEAGRGMGMSKSTVLRKLELPLAVPVILAGVRTALVINVGTATLAAYINAGGLGTIIVAGLTTNRLLITVTGATLTAVLALLIDYLAGIAEAKLRPKGL</sequence>